<sequence>MLDTALKVSPRDVMERISQRLGAVLGDSKEPILAFVIDNQVAVNVAVDGDRLSVFCRIADVSQMSPSAWVAMLTEAANWGVDGESMRFAVIDPFVALMWSEPATDPEAMLERLQLVMSRAVAVARMVRRLKTSH</sequence>
<dbReference type="Proteomes" id="UP001629392">
    <property type="component" value="Unassembled WGS sequence"/>
</dbReference>
<reference evidence="1 2" key="1">
    <citation type="journal article" date="2024" name="Chem. Sci.">
        <title>Discovery of megapolipeptins by genome mining of a Burkholderiales bacteria collection.</title>
        <authorList>
            <person name="Paulo B.S."/>
            <person name="Recchia M.J.J."/>
            <person name="Lee S."/>
            <person name="Fergusson C.H."/>
            <person name="Romanowski S.B."/>
            <person name="Hernandez A."/>
            <person name="Krull N."/>
            <person name="Liu D.Y."/>
            <person name="Cavanagh H."/>
            <person name="Bos A."/>
            <person name="Gray C.A."/>
            <person name="Murphy B.T."/>
            <person name="Linington R.G."/>
            <person name="Eustaquio A.S."/>
        </authorList>
    </citation>
    <scope>NUCLEOTIDE SEQUENCE [LARGE SCALE GENOMIC DNA]</scope>
    <source>
        <strain evidence="1 2">RL17-350-BIC-E</strain>
    </source>
</reference>
<evidence type="ECO:0008006" key="3">
    <source>
        <dbReference type="Google" id="ProtNLM"/>
    </source>
</evidence>
<protein>
    <recommendedName>
        <fullName evidence="3">Type III secretion system chaperone</fullName>
    </recommendedName>
</protein>
<dbReference type="EMBL" id="JAQQCL010000038">
    <property type="protein sequence ID" value="MFM0721041.1"/>
    <property type="molecule type" value="Genomic_DNA"/>
</dbReference>
<comment type="caution">
    <text evidence="1">The sequence shown here is derived from an EMBL/GenBank/DDBJ whole genome shotgun (WGS) entry which is preliminary data.</text>
</comment>
<evidence type="ECO:0000313" key="2">
    <source>
        <dbReference type="Proteomes" id="UP001629392"/>
    </source>
</evidence>
<proteinExistence type="predicted"/>
<gene>
    <name evidence="1" type="ORF">PQQ73_32545</name>
</gene>
<accession>A0ABW9EPK2</accession>
<dbReference type="RefSeq" id="WP_408148624.1">
    <property type="nucleotide sequence ID" value="NZ_JAQQCL010000038.1"/>
</dbReference>
<keyword evidence="2" id="KW-1185">Reference proteome</keyword>
<evidence type="ECO:0000313" key="1">
    <source>
        <dbReference type="EMBL" id="MFM0721041.1"/>
    </source>
</evidence>
<name>A0ABW9EPK2_9BURK</name>
<dbReference type="CDD" id="cd16364">
    <property type="entry name" value="T3SC_I-like"/>
    <property type="match status" value="1"/>
</dbReference>
<organism evidence="1 2">
    <name type="scientific">Paraburkholderia strydomiana</name>
    <dbReference type="NCBI Taxonomy" id="1245417"/>
    <lineage>
        <taxon>Bacteria</taxon>
        <taxon>Pseudomonadati</taxon>
        <taxon>Pseudomonadota</taxon>
        <taxon>Betaproteobacteria</taxon>
        <taxon>Burkholderiales</taxon>
        <taxon>Burkholderiaceae</taxon>
        <taxon>Paraburkholderia</taxon>
    </lineage>
</organism>